<gene>
    <name evidence="2" type="ORF">Pen02_15850</name>
</gene>
<evidence type="ECO:0000256" key="1">
    <source>
        <dbReference type="SAM" id="MobiDB-lite"/>
    </source>
</evidence>
<feature type="compositionally biased region" description="Pro residues" evidence="1">
    <location>
        <begin position="61"/>
        <end position="116"/>
    </location>
</feature>
<name>A0ABQ4DW15_9ACTN</name>
<dbReference type="EMBL" id="BONW01000005">
    <property type="protein sequence ID" value="GIG86649.1"/>
    <property type="molecule type" value="Genomic_DNA"/>
</dbReference>
<sequence length="368" mass="37792">MTQPPPPVPYAPRPDPSASPPAPPPQADALAPPPRWTGPDTVILRYAEVDTALLPVVDAPRPAPPSAPRPGSAPPPTTAPPVSPPSPATAPPTSPPTAPPSTPVAPQPAPVTPPPVHAAPTVALPVAPSAVPAAPTAAPVALSGAPVAPSSVAAAAPSAAPSLPWAGGSDPVSVGSTADPAVSTSDGPGTPSRPVGWWRRNRWGLLLLIPVMALALAPGVRDGYQQYSRAEDRQPVTAGADGWVSFSGARIRLVEVVETTVPGYGNRPFTLPPGVRAWRATLAIELSGPEALLGCRPQLEDRDGRLFSADPAELFNARVPRTGCRPDDETQRSFEAVAYFVLPRSATPVALRITQASAMPRYAQFPIG</sequence>
<dbReference type="PRINTS" id="PR01217">
    <property type="entry name" value="PRICHEXTENSN"/>
</dbReference>
<protein>
    <submittedName>
        <fullName evidence="2">Uncharacterized protein</fullName>
    </submittedName>
</protein>
<comment type="caution">
    <text evidence="2">The sequence shown here is derived from an EMBL/GenBank/DDBJ whole genome shotgun (WGS) entry which is preliminary data.</text>
</comment>
<organism evidence="2 3">
    <name type="scientific">Plantactinospora endophytica</name>
    <dbReference type="NCBI Taxonomy" id="673535"/>
    <lineage>
        <taxon>Bacteria</taxon>
        <taxon>Bacillati</taxon>
        <taxon>Actinomycetota</taxon>
        <taxon>Actinomycetes</taxon>
        <taxon>Micromonosporales</taxon>
        <taxon>Micromonosporaceae</taxon>
        <taxon>Plantactinospora</taxon>
    </lineage>
</organism>
<reference evidence="2 3" key="1">
    <citation type="submission" date="2021-01" db="EMBL/GenBank/DDBJ databases">
        <title>Whole genome shotgun sequence of Plantactinospora endophytica NBRC 110450.</title>
        <authorList>
            <person name="Komaki H."/>
            <person name="Tamura T."/>
        </authorList>
    </citation>
    <scope>NUCLEOTIDE SEQUENCE [LARGE SCALE GENOMIC DNA]</scope>
    <source>
        <strain evidence="2 3">NBRC 110450</strain>
    </source>
</reference>
<evidence type="ECO:0000313" key="3">
    <source>
        <dbReference type="Proteomes" id="UP000646749"/>
    </source>
</evidence>
<feature type="compositionally biased region" description="Pro residues" evidence="1">
    <location>
        <begin position="1"/>
        <end position="36"/>
    </location>
</feature>
<dbReference type="RefSeq" id="WP_377476211.1">
    <property type="nucleotide sequence ID" value="NZ_JBHTIQ010000141.1"/>
</dbReference>
<feature type="region of interest" description="Disordered" evidence="1">
    <location>
        <begin position="1"/>
        <end position="43"/>
    </location>
</feature>
<feature type="region of interest" description="Disordered" evidence="1">
    <location>
        <begin position="167"/>
        <end position="195"/>
    </location>
</feature>
<feature type="region of interest" description="Disordered" evidence="1">
    <location>
        <begin position="57"/>
        <end position="116"/>
    </location>
</feature>
<accession>A0ABQ4DW15</accession>
<keyword evidence="3" id="KW-1185">Reference proteome</keyword>
<evidence type="ECO:0000313" key="2">
    <source>
        <dbReference type="EMBL" id="GIG86649.1"/>
    </source>
</evidence>
<dbReference type="Proteomes" id="UP000646749">
    <property type="component" value="Unassembled WGS sequence"/>
</dbReference>
<proteinExistence type="predicted"/>